<dbReference type="InterPro" id="IPR036849">
    <property type="entry name" value="Enolase-like_C_sf"/>
</dbReference>
<dbReference type="Pfam" id="PF13378">
    <property type="entry name" value="MR_MLE_C"/>
    <property type="match status" value="1"/>
</dbReference>
<dbReference type="InterPro" id="IPR013342">
    <property type="entry name" value="Mandelate_racemase_C"/>
</dbReference>
<evidence type="ECO:0000256" key="1">
    <source>
        <dbReference type="ARBA" id="ARBA00023239"/>
    </source>
</evidence>
<dbReference type="OrthoDB" id="9802699at2"/>
<evidence type="ECO:0000313" key="3">
    <source>
        <dbReference type="EMBL" id="THH37120.1"/>
    </source>
</evidence>
<dbReference type="PANTHER" id="PTHR48080">
    <property type="entry name" value="D-GALACTONATE DEHYDRATASE-RELATED"/>
    <property type="match status" value="1"/>
</dbReference>
<protein>
    <submittedName>
        <fullName evidence="3">Mandelate racemase/muconate lactonizing enzyme family protein</fullName>
    </submittedName>
</protein>
<dbReference type="Pfam" id="PF02746">
    <property type="entry name" value="MR_MLE_N"/>
    <property type="match status" value="1"/>
</dbReference>
<dbReference type="EMBL" id="SRKY01000002">
    <property type="protein sequence ID" value="THH37120.1"/>
    <property type="molecule type" value="Genomic_DNA"/>
</dbReference>
<sequence>MKLVDLDIIITAPPAPGWGGRYWILVKLTTDTGVTGWGECYASSIGPEAMRAVIEDVFARHMQGDSPENIERMFRRAFSSGFTQRPDLTVMGAFSGLEIACWDILGKARGRPVWAMLGGRVWDRVRCYTYLYPMEQHALAEFWTSPEMAAEAAADCVARGYTAVKFDPAGPYTMRGGHMPAMSDISQSAAFCKAIRAAVGDKADLLFGTHGQFTTAGAIRLGQALEPYSPLWFEEPIPPDAVEEMAKVARAVRIPVATGERLTTKAEFAPVLRAGAAAILQPALGRSGGIWETKKIAAMAEVYNAQMAPHLYAGPVEWAANLHLATSIPNLLMAETIETPFHDALIKGSIRVENGFVALGDAPGLGIEVDEDLARAHPYTGDGLHLQMQEAPCDYVNGNAFEGGAPAPRDGAGD</sequence>
<dbReference type="Proteomes" id="UP000306602">
    <property type="component" value="Unassembled WGS sequence"/>
</dbReference>
<keyword evidence="1" id="KW-0456">Lyase</keyword>
<feature type="domain" description="Mandelate racemase/muconate lactonizing enzyme C-terminal" evidence="2">
    <location>
        <begin position="146"/>
        <end position="255"/>
    </location>
</feature>
<dbReference type="InterPro" id="IPR029065">
    <property type="entry name" value="Enolase_C-like"/>
</dbReference>
<dbReference type="InterPro" id="IPR013341">
    <property type="entry name" value="Mandelate_racemase_N_dom"/>
</dbReference>
<organism evidence="3 4">
    <name type="scientific">Aliishimia ponticola</name>
    <dbReference type="NCBI Taxonomy" id="2499833"/>
    <lineage>
        <taxon>Bacteria</taxon>
        <taxon>Pseudomonadati</taxon>
        <taxon>Pseudomonadota</taxon>
        <taxon>Alphaproteobacteria</taxon>
        <taxon>Rhodobacterales</taxon>
        <taxon>Paracoccaceae</taxon>
        <taxon>Aliishimia</taxon>
    </lineage>
</organism>
<keyword evidence="4" id="KW-1185">Reference proteome</keyword>
<dbReference type="InterPro" id="IPR029017">
    <property type="entry name" value="Enolase-like_N"/>
</dbReference>
<dbReference type="InterPro" id="IPR034593">
    <property type="entry name" value="DgoD-like"/>
</dbReference>
<name>A0A4S4NLR3_9RHOB</name>
<reference evidence="3 4" key="1">
    <citation type="submission" date="2019-04" db="EMBL/GenBank/DDBJ databases">
        <title>Shimia ponticola sp. nov., isolated from seawater.</title>
        <authorList>
            <person name="Kim Y.-O."/>
            <person name="Yoon J.-H."/>
        </authorList>
    </citation>
    <scope>NUCLEOTIDE SEQUENCE [LARGE SCALE GENOMIC DNA]</scope>
    <source>
        <strain evidence="3 4">MYP11</strain>
    </source>
</reference>
<dbReference type="CDD" id="cd03316">
    <property type="entry name" value="MR_like"/>
    <property type="match status" value="1"/>
</dbReference>
<proteinExistence type="predicted"/>
<gene>
    <name evidence="3" type="ORF">E4Z66_09315</name>
</gene>
<dbReference type="SMART" id="SM00922">
    <property type="entry name" value="MR_MLE"/>
    <property type="match status" value="1"/>
</dbReference>
<evidence type="ECO:0000259" key="2">
    <source>
        <dbReference type="SMART" id="SM00922"/>
    </source>
</evidence>
<evidence type="ECO:0000313" key="4">
    <source>
        <dbReference type="Proteomes" id="UP000306602"/>
    </source>
</evidence>
<dbReference type="AlphaFoldDB" id="A0A4S4NLR3"/>
<dbReference type="Gene3D" id="3.20.20.120">
    <property type="entry name" value="Enolase-like C-terminal domain"/>
    <property type="match status" value="1"/>
</dbReference>
<dbReference type="SUPFAM" id="SSF54826">
    <property type="entry name" value="Enolase N-terminal domain-like"/>
    <property type="match status" value="1"/>
</dbReference>
<dbReference type="GO" id="GO:0016829">
    <property type="term" value="F:lyase activity"/>
    <property type="evidence" value="ECO:0007669"/>
    <property type="project" value="UniProtKB-KW"/>
</dbReference>
<accession>A0A4S4NLR3</accession>
<dbReference type="Gene3D" id="3.30.390.10">
    <property type="entry name" value="Enolase-like, N-terminal domain"/>
    <property type="match status" value="1"/>
</dbReference>
<comment type="caution">
    <text evidence="3">The sequence shown here is derived from an EMBL/GenBank/DDBJ whole genome shotgun (WGS) entry which is preliminary data.</text>
</comment>
<dbReference type="RefSeq" id="WP_136462719.1">
    <property type="nucleotide sequence ID" value="NZ_SRKY01000002.1"/>
</dbReference>
<dbReference type="SUPFAM" id="SSF51604">
    <property type="entry name" value="Enolase C-terminal domain-like"/>
    <property type="match status" value="1"/>
</dbReference>
<dbReference type="PANTHER" id="PTHR48080:SF2">
    <property type="entry name" value="D-GALACTONATE DEHYDRATASE"/>
    <property type="match status" value="1"/>
</dbReference>